<feature type="binding site" evidence="3">
    <location>
        <position position="712"/>
    </location>
    <ligand>
        <name>ATP</name>
        <dbReference type="ChEBI" id="CHEBI:30616"/>
    </ligand>
</feature>
<dbReference type="PROSITE" id="PS50011">
    <property type="entry name" value="PROTEIN_KINASE_DOM"/>
    <property type="match status" value="1"/>
</dbReference>
<evidence type="ECO:0000313" key="6">
    <source>
        <dbReference type="Proteomes" id="UP001222087"/>
    </source>
</evidence>
<keyword evidence="5" id="KW-0808">Transferase</keyword>
<evidence type="ECO:0000313" key="5">
    <source>
        <dbReference type="EMBL" id="WED42691.1"/>
    </source>
</evidence>
<dbReference type="PANTHER" id="PTHR44167">
    <property type="entry name" value="OVARIAN-SPECIFIC SERINE/THREONINE-PROTEIN KINASE LOK-RELATED"/>
    <property type="match status" value="1"/>
</dbReference>
<dbReference type="SUPFAM" id="SSF56112">
    <property type="entry name" value="Protein kinase-like (PK-like)"/>
    <property type="match status" value="1"/>
</dbReference>
<proteinExistence type="predicted"/>
<dbReference type="EMBL" id="CP119078">
    <property type="protein sequence ID" value="WED42691.1"/>
    <property type="molecule type" value="Genomic_DNA"/>
</dbReference>
<dbReference type="PANTHER" id="PTHR44167:SF18">
    <property type="entry name" value="PROTEIN KINASE DOMAIN-CONTAINING PROTEIN"/>
    <property type="match status" value="1"/>
</dbReference>
<keyword evidence="6" id="KW-1185">Reference proteome</keyword>
<dbReference type="Gene3D" id="1.10.510.10">
    <property type="entry name" value="Transferase(Phosphotransferase) domain 1"/>
    <property type="match status" value="1"/>
</dbReference>
<evidence type="ECO:0000256" key="2">
    <source>
        <dbReference type="ARBA" id="ARBA00022840"/>
    </source>
</evidence>
<dbReference type="PROSITE" id="PS00108">
    <property type="entry name" value="PROTEIN_KINASE_ST"/>
    <property type="match status" value="1"/>
</dbReference>
<dbReference type="InterPro" id="IPR000719">
    <property type="entry name" value="Prot_kinase_dom"/>
</dbReference>
<dbReference type="InterPro" id="IPR017441">
    <property type="entry name" value="Protein_kinase_ATP_BS"/>
</dbReference>
<keyword evidence="2 3" id="KW-0067">ATP-binding</keyword>
<dbReference type="SMART" id="SM00220">
    <property type="entry name" value="S_TKc"/>
    <property type="match status" value="1"/>
</dbReference>
<dbReference type="InterPro" id="IPR011009">
    <property type="entry name" value="Kinase-like_dom_sf"/>
</dbReference>
<keyword evidence="5" id="KW-0418">Kinase</keyword>
<reference evidence="5 6" key="1">
    <citation type="submission" date="2023-02" db="EMBL/GenBank/DDBJ databases">
        <title>Genome Sequence of L. cardiaca H63T.</title>
        <authorList>
            <person name="Lopez A.E."/>
            <person name="Cianciotto N.P."/>
        </authorList>
    </citation>
    <scope>NUCLEOTIDE SEQUENCE [LARGE SCALE GENOMIC DNA]</scope>
    <source>
        <strain evidence="5 6">H63</strain>
    </source>
</reference>
<dbReference type="Proteomes" id="UP001222087">
    <property type="component" value="Chromosome"/>
</dbReference>
<gene>
    <name evidence="5" type="ORF">PXX05_12405</name>
</gene>
<dbReference type="RefSeq" id="WP_275088507.1">
    <property type="nucleotide sequence ID" value="NZ_CP119078.1"/>
</dbReference>
<evidence type="ECO:0000259" key="4">
    <source>
        <dbReference type="PROSITE" id="PS50011"/>
    </source>
</evidence>
<evidence type="ECO:0000256" key="3">
    <source>
        <dbReference type="PROSITE-ProRule" id="PRU10141"/>
    </source>
</evidence>
<keyword evidence="1 3" id="KW-0547">Nucleotide-binding</keyword>
<dbReference type="Pfam" id="PF00069">
    <property type="entry name" value="Pkinase"/>
    <property type="match status" value="1"/>
</dbReference>
<name>A0ABY8ASD8_9GAMM</name>
<dbReference type="GO" id="GO:0016301">
    <property type="term" value="F:kinase activity"/>
    <property type="evidence" value="ECO:0007669"/>
    <property type="project" value="UniProtKB-KW"/>
</dbReference>
<protein>
    <submittedName>
        <fullName evidence="5">Protein kinase</fullName>
    </submittedName>
</protein>
<accession>A0ABY8ASD8</accession>
<evidence type="ECO:0000256" key="1">
    <source>
        <dbReference type="ARBA" id="ARBA00022741"/>
    </source>
</evidence>
<dbReference type="InterPro" id="IPR008271">
    <property type="entry name" value="Ser/Thr_kinase_AS"/>
</dbReference>
<organism evidence="5 6">
    <name type="scientific">Legionella cardiaca</name>
    <dbReference type="NCBI Taxonomy" id="1071983"/>
    <lineage>
        <taxon>Bacteria</taxon>
        <taxon>Pseudomonadati</taxon>
        <taxon>Pseudomonadota</taxon>
        <taxon>Gammaproteobacteria</taxon>
        <taxon>Legionellales</taxon>
        <taxon>Legionellaceae</taxon>
        <taxon>Legionella</taxon>
    </lineage>
</organism>
<sequence length="987" mass="111303">MSKVILIAVSDGFGGYGDFLFALKLAEQIKKYYKDNLGIDNPPEIKLVTQASGQQKIRNLKGDEEFSVEVLTPRELKQKVDADELEVESIIEGPVFRSRLINDINLAIQKQQHPVPLVMMPEYAFSDALHRENMIPHQQFRQNLSKIAYRGIVYTGFNTSTKEKGIILSDNLINPDEPSILATRLEEKIKAALPGEQGIEAYQASTDMYFQYSHDTFPTTPKTSPAERFLKMQRIYAKDSDKNQDVLMVGKSILSKRQALEKVKEQLIDDGFTKISFYNADTKEEEYLHGNPDSKGRHYRVVYTAGMSHSSMIAAQALSGDLLGATGDQSFGEAVSGDKILVYECLSHKQLLRNQYYQQLKNLDPECAQALDLLKNAETESDYRRLELLLTPAMKSKLKHLSSSFRNTVELAKFSAIAALPTELLSQQIARGTIPPYSSDTDLLSPFENTLRAGNFDAVSYVIEHHTSNNDDRREFCETFTRKNHEGNTLLSALRTAKPEAAETSQASYLVARFNIEKYKPQPGSTRETMFNAYKELISTFSALGQHDEDALIGLMLLTTKNISREYSFLSPRKGWFFGSQFYSNLEDTLKELGVNLKTITPQEKQRYHTALARVIENNPNLIANEYILQSLSKEANIDLPKVPPLLSKSEALNLLQTEPKKRGENVLTGSSGIYKTHSTPLGKGGWGSVYTARHYSQDQEGLHISSPLAIKMMPASGKMVMNKEMQMFKAVYPHEHFEQFVQNGQACLAMPLFSGVPLDSYLYEHVELSKETRREMACSLLQDLQKIHSAGITHNDLKPKNILYDPVAKEMHIIDFGCAENAGTMLKYKSFDTAIFAFEIPPEYMNGAAANSQMDVFSLTPVIAELLGANKKEFVGARMERALAKVNNPNLVQAIRQAFRESESLEIALFSNRVYSLTRTEDFKSFVKYYVDDKYDFSPYTELLGEEIIELLNNMQNKDPAQRPDIEEVLGALKQQEATIPLEIKQ</sequence>
<feature type="domain" description="Protein kinase" evidence="4">
    <location>
        <begin position="676"/>
        <end position="981"/>
    </location>
</feature>
<dbReference type="PROSITE" id="PS00107">
    <property type="entry name" value="PROTEIN_KINASE_ATP"/>
    <property type="match status" value="1"/>
</dbReference>